<dbReference type="EMBL" id="VUNS01000002">
    <property type="protein sequence ID" value="MST96104.1"/>
    <property type="molecule type" value="Genomic_DNA"/>
</dbReference>
<keyword evidence="1" id="KW-0472">Membrane</keyword>
<proteinExistence type="predicted"/>
<dbReference type="Proteomes" id="UP000435649">
    <property type="component" value="Unassembled WGS sequence"/>
</dbReference>
<dbReference type="InterPro" id="IPR045584">
    <property type="entry name" value="Pilin-like"/>
</dbReference>
<dbReference type="InterPro" id="IPR012902">
    <property type="entry name" value="N_methyl_site"/>
</dbReference>
<keyword evidence="3" id="KW-1185">Reference proteome</keyword>
<keyword evidence="1" id="KW-0812">Transmembrane</keyword>
<protein>
    <submittedName>
        <fullName evidence="2">Type II secretion system protein</fullName>
    </submittedName>
</protein>
<comment type="caution">
    <text evidence="2">The sequence shown here is derived from an EMBL/GenBank/DDBJ whole genome shotgun (WGS) entry which is preliminary data.</text>
</comment>
<organism evidence="2 3">
    <name type="scientific">Victivallis lenta</name>
    <dbReference type="NCBI Taxonomy" id="2606640"/>
    <lineage>
        <taxon>Bacteria</taxon>
        <taxon>Pseudomonadati</taxon>
        <taxon>Lentisphaerota</taxon>
        <taxon>Lentisphaeria</taxon>
        <taxon>Victivallales</taxon>
        <taxon>Victivallaceae</taxon>
        <taxon>Victivallis</taxon>
    </lineage>
</organism>
<gene>
    <name evidence="2" type="ORF">FYJ85_03470</name>
</gene>
<dbReference type="SUPFAM" id="SSF54523">
    <property type="entry name" value="Pili subunits"/>
    <property type="match status" value="1"/>
</dbReference>
<reference evidence="2 3" key="1">
    <citation type="submission" date="2019-08" db="EMBL/GenBank/DDBJ databases">
        <title>In-depth cultivation of the pig gut microbiome towards novel bacterial diversity and tailored functional studies.</title>
        <authorList>
            <person name="Wylensek D."/>
            <person name="Hitch T.C.A."/>
            <person name="Clavel T."/>
        </authorList>
    </citation>
    <scope>NUCLEOTIDE SEQUENCE [LARGE SCALE GENOMIC DNA]</scope>
    <source>
        <strain evidence="2 3">BBE-744-WT-12</strain>
    </source>
</reference>
<dbReference type="Gene3D" id="3.30.700.10">
    <property type="entry name" value="Glycoprotein, Type 4 Pilin"/>
    <property type="match status" value="1"/>
</dbReference>
<dbReference type="NCBIfam" id="TIGR02532">
    <property type="entry name" value="IV_pilin_GFxxxE"/>
    <property type="match status" value="1"/>
</dbReference>
<dbReference type="AlphaFoldDB" id="A0A844FZE7"/>
<name>A0A844FZE7_9BACT</name>
<evidence type="ECO:0000313" key="2">
    <source>
        <dbReference type="EMBL" id="MST96104.1"/>
    </source>
</evidence>
<evidence type="ECO:0000313" key="3">
    <source>
        <dbReference type="Proteomes" id="UP000435649"/>
    </source>
</evidence>
<accession>A0A844FZE7</accession>
<dbReference type="RefSeq" id="WP_106055781.1">
    <property type="nucleotide sequence ID" value="NZ_CALXOB010000013.1"/>
</dbReference>
<keyword evidence="1" id="KW-1133">Transmembrane helix</keyword>
<evidence type="ECO:0000256" key="1">
    <source>
        <dbReference type="SAM" id="Phobius"/>
    </source>
</evidence>
<sequence>MKEMNRKNGVRRPSRFTLIELLVVIAIIAILASMLLPSLHKARLRAYTSKCKGNMKNLVSGIQFYASDYKDQMPCHGGRATVDGDYNSTWWMWQLRNHYGSGDKIFACPGNVVRPVTTLENFVPGLGWIGDSQRMDSGRTNYSINGLLSMQKKWNRNGNSGKVSKFDIPSRSIMVLEYHVPTFVDGTKKYNSSLSRYGAEFNLRDHQNTGSNFAMADGHLETLSFGANPRGLVFAPLESWLRPVEDYWRPLWISGPPN</sequence>
<dbReference type="PANTHER" id="PTHR30093">
    <property type="entry name" value="GENERAL SECRETION PATHWAY PROTEIN G"/>
    <property type="match status" value="1"/>
</dbReference>
<feature type="transmembrane region" description="Helical" evidence="1">
    <location>
        <begin position="21"/>
        <end position="39"/>
    </location>
</feature>